<dbReference type="GO" id="GO:0005524">
    <property type="term" value="F:ATP binding"/>
    <property type="evidence" value="ECO:0007669"/>
    <property type="project" value="UniProtKB-KW"/>
</dbReference>
<dbReference type="CDD" id="cd03255">
    <property type="entry name" value="ABC_MJ0796_LolCDE_FtsE"/>
    <property type="match status" value="1"/>
</dbReference>
<dbReference type="SUPFAM" id="SSF52540">
    <property type="entry name" value="P-loop containing nucleoside triphosphate hydrolases"/>
    <property type="match status" value="1"/>
</dbReference>
<evidence type="ECO:0000313" key="6">
    <source>
        <dbReference type="EMBL" id="NMG77507.1"/>
    </source>
</evidence>
<comment type="caution">
    <text evidence="6">The sequence shown here is derived from an EMBL/GenBank/DDBJ whole genome shotgun (WGS) entry which is preliminary data.</text>
</comment>
<keyword evidence="2" id="KW-0472">Membrane</keyword>
<proteinExistence type="predicted"/>
<evidence type="ECO:0000256" key="2">
    <source>
        <dbReference type="ARBA" id="ARBA00022475"/>
    </source>
</evidence>
<organism evidence="6 7">
    <name type="scientific">Aromatoleum diolicum</name>
    <dbReference type="NCBI Taxonomy" id="75796"/>
    <lineage>
        <taxon>Bacteria</taxon>
        <taxon>Pseudomonadati</taxon>
        <taxon>Pseudomonadota</taxon>
        <taxon>Betaproteobacteria</taxon>
        <taxon>Rhodocyclales</taxon>
        <taxon>Rhodocyclaceae</taxon>
        <taxon>Aromatoleum</taxon>
    </lineage>
</organism>
<dbReference type="InterPro" id="IPR017911">
    <property type="entry name" value="MacB-like_ATP-bd"/>
</dbReference>
<dbReference type="InterPro" id="IPR003593">
    <property type="entry name" value="AAA+_ATPase"/>
</dbReference>
<evidence type="ECO:0000256" key="4">
    <source>
        <dbReference type="ARBA" id="ARBA00022840"/>
    </source>
</evidence>
<keyword evidence="3" id="KW-0547">Nucleotide-binding</keyword>
<evidence type="ECO:0000313" key="7">
    <source>
        <dbReference type="Proteomes" id="UP000648984"/>
    </source>
</evidence>
<keyword evidence="7" id="KW-1185">Reference proteome</keyword>
<dbReference type="SMART" id="SM00382">
    <property type="entry name" value="AAA"/>
    <property type="match status" value="1"/>
</dbReference>
<evidence type="ECO:0000256" key="1">
    <source>
        <dbReference type="ARBA" id="ARBA00022448"/>
    </source>
</evidence>
<evidence type="ECO:0000259" key="5">
    <source>
        <dbReference type="PROSITE" id="PS50893"/>
    </source>
</evidence>
<keyword evidence="2" id="KW-1003">Cell membrane</keyword>
<dbReference type="Gene3D" id="3.40.50.300">
    <property type="entry name" value="P-loop containing nucleotide triphosphate hydrolases"/>
    <property type="match status" value="1"/>
</dbReference>
<dbReference type="Pfam" id="PF00005">
    <property type="entry name" value="ABC_tran"/>
    <property type="match status" value="1"/>
</dbReference>
<feature type="domain" description="ABC transporter" evidence="5">
    <location>
        <begin position="4"/>
        <end position="233"/>
    </location>
</feature>
<evidence type="ECO:0000256" key="3">
    <source>
        <dbReference type="ARBA" id="ARBA00022741"/>
    </source>
</evidence>
<name>A0ABX1QJ16_9RHOO</name>
<dbReference type="PANTHER" id="PTHR24220">
    <property type="entry name" value="IMPORT ATP-BINDING PROTEIN"/>
    <property type="match status" value="1"/>
</dbReference>
<dbReference type="InterPro" id="IPR015854">
    <property type="entry name" value="ABC_transpr_LolD-like"/>
</dbReference>
<reference evidence="6 7" key="1">
    <citation type="submission" date="2019-12" db="EMBL/GenBank/DDBJ databases">
        <title>Comparative genomics gives insights into the taxonomy of the Azoarcus-Aromatoleum group and reveals separate origins of nif in the plant-associated Azoarcus and non-plant-associated Aromatoleum sub-groups.</title>
        <authorList>
            <person name="Lafos M."/>
            <person name="Maluk M."/>
            <person name="Batista M."/>
            <person name="Junghare M."/>
            <person name="Carmona M."/>
            <person name="Faoro H."/>
            <person name="Cruz L.M."/>
            <person name="Battistoni F."/>
            <person name="De Souza E."/>
            <person name="Pedrosa F."/>
            <person name="Chen W.-M."/>
            <person name="Poole P.S."/>
            <person name="Dixon R.A."/>
            <person name="James E.K."/>
        </authorList>
    </citation>
    <scope>NUCLEOTIDE SEQUENCE [LARGE SCALE GENOMIC DNA]</scope>
    <source>
        <strain evidence="6 7">22Lin</strain>
    </source>
</reference>
<dbReference type="EMBL" id="WTVQ01000068">
    <property type="protein sequence ID" value="NMG77507.1"/>
    <property type="molecule type" value="Genomic_DNA"/>
</dbReference>
<dbReference type="InterPro" id="IPR027417">
    <property type="entry name" value="P-loop_NTPase"/>
</dbReference>
<keyword evidence="4 6" id="KW-0067">ATP-binding</keyword>
<sequence length="233" mass="25017">MAQIELDGIERIFTLGDSQVHALHAVSVSIEAGEYVAVMGPSGSGKSTMLNLLGLLDHPNAGTYRLEGRDVTTLSPDEQAEVRRSRIGFVFQSFHLVPRLTAAENIALPLMLAGVNLAERAKRVARALKDFGLESRAGHRPDELSGGQRQRVAIARATIMRPAMILADEPTGNLDRATGQDVTALLEELNASGVTLIVVTHDPVMGSRARRQLLMEDGALVQDLNVARQAAPA</sequence>
<keyword evidence="1" id="KW-0813">Transport</keyword>
<accession>A0ABX1QJ16</accession>
<dbReference type="InterPro" id="IPR003439">
    <property type="entry name" value="ABC_transporter-like_ATP-bd"/>
</dbReference>
<dbReference type="PANTHER" id="PTHR24220:SF648">
    <property type="entry name" value="ABC TRANSPORTER ATP-BINDING PROTEIN YTRE"/>
    <property type="match status" value="1"/>
</dbReference>
<gene>
    <name evidence="6" type="ORF">GPA25_22400</name>
</gene>
<protein>
    <submittedName>
        <fullName evidence="6">ATP-binding cassette domain-containing protein</fullName>
    </submittedName>
</protein>
<dbReference type="PROSITE" id="PS00211">
    <property type="entry name" value="ABC_TRANSPORTER_1"/>
    <property type="match status" value="1"/>
</dbReference>
<dbReference type="InterPro" id="IPR017871">
    <property type="entry name" value="ABC_transporter-like_CS"/>
</dbReference>
<dbReference type="RefSeq" id="WP_169262633.1">
    <property type="nucleotide sequence ID" value="NZ_WTVQ01000068.1"/>
</dbReference>
<dbReference type="PROSITE" id="PS50893">
    <property type="entry name" value="ABC_TRANSPORTER_2"/>
    <property type="match status" value="1"/>
</dbReference>
<dbReference type="Proteomes" id="UP000648984">
    <property type="component" value="Unassembled WGS sequence"/>
</dbReference>